<proteinExistence type="inferred from homology"/>
<protein>
    <recommendedName>
        <fullName evidence="4">Ketoreductase domain-containing protein</fullName>
    </recommendedName>
</protein>
<keyword evidence="6" id="KW-1185">Reference proteome</keyword>
<dbReference type="SMART" id="SM00822">
    <property type="entry name" value="PKS_KR"/>
    <property type="match status" value="1"/>
</dbReference>
<evidence type="ECO:0000256" key="2">
    <source>
        <dbReference type="ARBA" id="ARBA00023002"/>
    </source>
</evidence>
<gene>
    <name evidence="5" type="ORF">HDA32_000070</name>
</gene>
<sequence length="272" mass="28457">MSDQPARTRTALITGASSGIGEEYARQLARRGFALVLVARRAELIDGLAAELSERHGVAVEPLVADLTDDADLATVEERLRVADGGGLTPIDLLVNNAGRGGGGSFARQDTDAIDDTIELNVRALVRLTRAVLPAQIERRKQGTAADHPMGVLNVASMAGLMPAAPGGAIYAATKAFVVSFTESVAAEVRRHGLRVSAVLPGYVRTEMTSELQESGMPGIAFVAKDRVVTDSLRAWAAGAPSVIPGARYKAAGGLLRVVPRGLFRGLAGRRG</sequence>
<dbReference type="InterPro" id="IPR057326">
    <property type="entry name" value="KR_dom"/>
</dbReference>
<dbReference type="Pfam" id="PF00106">
    <property type="entry name" value="adh_short"/>
    <property type="match status" value="1"/>
</dbReference>
<dbReference type="Proteomes" id="UP000589036">
    <property type="component" value="Unassembled WGS sequence"/>
</dbReference>
<dbReference type="PRINTS" id="PR00080">
    <property type="entry name" value="SDRFAMILY"/>
</dbReference>
<dbReference type="GO" id="GO:0016491">
    <property type="term" value="F:oxidoreductase activity"/>
    <property type="evidence" value="ECO:0007669"/>
    <property type="project" value="UniProtKB-KW"/>
</dbReference>
<dbReference type="EMBL" id="JACCCC010000001">
    <property type="protein sequence ID" value="NYE44950.1"/>
    <property type="molecule type" value="Genomic_DNA"/>
</dbReference>
<comment type="caution">
    <text evidence="5">The sequence shown here is derived from an EMBL/GenBank/DDBJ whole genome shotgun (WGS) entry which is preliminary data.</text>
</comment>
<dbReference type="SUPFAM" id="SSF51735">
    <property type="entry name" value="NAD(P)-binding Rossmann-fold domains"/>
    <property type="match status" value="1"/>
</dbReference>
<dbReference type="PIRSF" id="PIRSF000126">
    <property type="entry name" value="11-beta-HSD1"/>
    <property type="match status" value="1"/>
</dbReference>
<feature type="domain" description="Ketoreductase" evidence="4">
    <location>
        <begin position="9"/>
        <end position="207"/>
    </location>
</feature>
<dbReference type="PANTHER" id="PTHR42901:SF1">
    <property type="entry name" value="ALCOHOL DEHYDROGENASE"/>
    <property type="match status" value="1"/>
</dbReference>
<dbReference type="RefSeq" id="WP_179641256.1">
    <property type="nucleotide sequence ID" value="NZ_BAAAYY010000005.1"/>
</dbReference>
<dbReference type="InterPro" id="IPR002347">
    <property type="entry name" value="SDR_fam"/>
</dbReference>
<dbReference type="AlphaFoldDB" id="A0A852TSJ3"/>
<evidence type="ECO:0000259" key="4">
    <source>
        <dbReference type="SMART" id="SM00822"/>
    </source>
</evidence>
<name>A0A852TSJ3_9ACTN</name>
<reference evidence="5 6" key="1">
    <citation type="submission" date="2020-07" db="EMBL/GenBank/DDBJ databases">
        <title>Sequencing the genomes of 1000 actinobacteria strains.</title>
        <authorList>
            <person name="Klenk H.-P."/>
        </authorList>
    </citation>
    <scope>NUCLEOTIDE SEQUENCE [LARGE SCALE GENOMIC DNA]</scope>
    <source>
        <strain evidence="5 6">CXB654</strain>
    </source>
</reference>
<dbReference type="InterPro" id="IPR036291">
    <property type="entry name" value="NAD(P)-bd_dom_sf"/>
</dbReference>
<organism evidence="5 6">
    <name type="scientific">Spinactinospora alkalitolerans</name>
    <dbReference type="NCBI Taxonomy" id="687207"/>
    <lineage>
        <taxon>Bacteria</taxon>
        <taxon>Bacillati</taxon>
        <taxon>Actinomycetota</taxon>
        <taxon>Actinomycetes</taxon>
        <taxon>Streptosporangiales</taxon>
        <taxon>Nocardiopsidaceae</taxon>
        <taxon>Spinactinospora</taxon>
    </lineage>
</organism>
<dbReference type="PRINTS" id="PR00081">
    <property type="entry name" value="GDHRDH"/>
</dbReference>
<evidence type="ECO:0000313" key="5">
    <source>
        <dbReference type="EMBL" id="NYE44950.1"/>
    </source>
</evidence>
<comment type="similarity">
    <text evidence="1 3">Belongs to the short-chain dehydrogenases/reductases (SDR) family.</text>
</comment>
<keyword evidence="2" id="KW-0560">Oxidoreductase</keyword>
<evidence type="ECO:0000256" key="1">
    <source>
        <dbReference type="ARBA" id="ARBA00006484"/>
    </source>
</evidence>
<dbReference type="PANTHER" id="PTHR42901">
    <property type="entry name" value="ALCOHOL DEHYDROGENASE"/>
    <property type="match status" value="1"/>
</dbReference>
<evidence type="ECO:0000313" key="6">
    <source>
        <dbReference type="Proteomes" id="UP000589036"/>
    </source>
</evidence>
<evidence type="ECO:0000256" key="3">
    <source>
        <dbReference type="RuleBase" id="RU000363"/>
    </source>
</evidence>
<accession>A0A852TSJ3</accession>
<dbReference type="Gene3D" id="3.40.50.720">
    <property type="entry name" value="NAD(P)-binding Rossmann-like Domain"/>
    <property type="match status" value="1"/>
</dbReference>